<keyword evidence="3" id="KW-1185">Reference proteome</keyword>
<dbReference type="EMBL" id="ML119693">
    <property type="protein sequence ID" value="RPA79919.1"/>
    <property type="molecule type" value="Genomic_DNA"/>
</dbReference>
<gene>
    <name evidence="2" type="ORF">BJ508DRAFT_415597</name>
</gene>
<dbReference type="NCBIfam" id="NF041278">
    <property type="entry name" value="CmcJ_NvfI_EfuI"/>
    <property type="match status" value="1"/>
</dbReference>
<dbReference type="Proteomes" id="UP000275078">
    <property type="component" value="Unassembled WGS sequence"/>
</dbReference>
<name>A0A3N4I1R2_ASCIM</name>
<dbReference type="PANTHER" id="PTHR34598:SF3">
    <property type="entry name" value="OXIDOREDUCTASE AN1597"/>
    <property type="match status" value="1"/>
</dbReference>
<dbReference type="STRING" id="1160509.A0A3N4I1R2"/>
<dbReference type="PANTHER" id="PTHR34598">
    <property type="entry name" value="BLL6449 PROTEIN"/>
    <property type="match status" value="1"/>
</dbReference>
<organism evidence="2 3">
    <name type="scientific">Ascobolus immersus RN42</name>
    <dbReference type="NCBI Taxonomy" id="1160509"/>
    <lineage>
        <taxon>Eukaryota</taxon>
        <taxon>Fungi</taxon>
        <taxon>Dikarya</taxon>
        <taxon>Ascomycota</taxon>
        <taxon>Pezizomycotina</taxon>
        <taxon>Pezizomycetes</taxon>
        <taxon>Pezizales</taxon>
        <taxon>Ascobolaceae</taxon>
        <taxon>Ascobolus</taxon>
    </lineage>
</organism>
<evidence type="ECO:0000313" key="3">
    <source>
        <dbReference type="Proteomes" id="UP000275078"/>
    </source>
</evidence>
<evidence type="ECO:0000256" key="1">
    <source>
        <dbReference type="ARBA" id="ARBA00023604"/>
    </source>
</evidence>
<reference evidence="2 3" key="1">
    <citation type="journal article" date="2018" name="Nat. Ecol. Evol.">
        <title>Pezizomycetes genomes reveal the molecular basis of ectomycorrhizal truffle lifestyle.</title>
        <authorList>
            <person name="Murat C."/>
            <person name="Payen T."/>
            <person name="Noel B."/>
            <person name="Kuo A."/>
            <person name="Morin E."/>
            <person name="Chen J."/>
            <person name="Kohler A."/>
            <person name="Krizsan K."/>
            <person name="Balestrini R."/>
            <person name="Da Silva C."/>
            <person name="Montanini B."/>
            <person name="Hainaut M."/>
            <person name="Levati E."/>
            <person name="Barry K.W."/>
            <person name="Belfiori B."/>
            <person name="Cichocki N."/>
            <person name="Clum A."/>
            <person name="Dockter R.B."/>
            <person name="Fauchery L."/>
            <person name="Guy J."/>
            <person name="Iotti M."/>
            <person name="Le Tacon F."/>
            <person name="Lindquist E.A."/>
            <person name="Lipzen A."/>
            <person name="Malagnac F."/>
            <person name="Mello A."/>
            <person name="Molinier V."/>
            <person name="Miyauchi S."/>
            <person name="Poulain J."/>
            <person name="Riccioni C."/>
            <person name="Rubini A."/>
            <person name="Sitrit Y."/>
            <person name="Splivallo R."/>
            <person name="Traeger S."/>
            <person name="Wang M."/>
            <person name="Zifcakova L."/>
            <person name="Wipf D."/>
            <person name="Zambonelli A."/>
            <person name="Paolocci F."/>
            <person name="Nowrousian M."/>
            <person name="Ottonello S."/>
            <person name="Baldrian P."/>
            <person name="Spatafora J.W."/>
            <person name="Henrissat B."/>
            <person name="Nagy L.G."/>
            <person name="Aury J.M."/>
            <person name="Wincker P."/>
            <person name="Grigoriev I.V."/>
            <person name="Bonfante P."/>
            <person name="Martin F.M."/>
        </authorList>
    </citation>
    <scope>NUCLEOTIDE SEQUENCE [LARGE SCALE GENOMIC DNA]</scope>
    <source>
        <strain evidence="2 3">RN42</strain>
    </source>
</reference>
<evidence type="ECO:0008006" key="4">
    <source>
        <dbReference type="Google" id="ProtNLM"/>
    </source>
</evidence>
<dbReference type="AlphaFoldDB" id="A0A3N4I1R2"/>
<dbReference type="GO" id="GO:0016491">
    <property type="term" value="F:oxidoreductase activity"/>
    <property type="evidence" value="ECO:0007669"/>
    <property type="project" value="InterPro"/>
</dbReference>
<dbReference type="InterPro" id="IPR044053">
    <property type="entry name" value="AsaB-like"/>
</dbReference>
<accession>A0A3N4I1R2</accession>
<dbReference type="OrthoDB" id="412788at2759"/>
<evidence type="ECO:0000313" key="2">
    <source>
        <dbReference type="EMBL" id="RPA79919.1"/>
    </source>
</evidence>
<proteinExistence type="inferred from homology"/>
<comment type="similarity">
    <text evidence="1">Belongs to the asaB hydroxylase/desaturase family.</text>
</comment>
<sequence>MPTKADLWFIKELDVDSDPVTTEEPEPHQRPGTCLLGASAESIGQLHSYALDNFNYDIKTVEIEDIRGRQNEFSLGVQGFTYQPWADAPELDWQKQEDIEKIFLPAAKKYANRILREQGVGPIKLIHVCHWRMRTTAPPELTTAPAPLHQQIMRDKMAKIRPSTKVHVDWSADGVMDQLYATFGWEVADRFIGKYRVQIVNVWKPLVDVVHDYPLACVDTRTVKQTDLFPLDILTPGSPTILKRRRGYVVKYSPRYRFYYLDKMTKNEVCMMKIFDSSMDIGGCSPHVAFKQENPESSLRESIEVRLAVFSEY</sequence>
<protein>
    <recommendedName>
        <fullName evidence="4">Methyltransferase</fullName>
    </recommendedName>
</protein>